<evidence type="ECO:0000259" key="6">
    <source>
        <dbReference type="PROSITE" id="PS51058"/>
    </source>
</evidence>
<accession>A0A8W8MS68</accession>
<dbReference type="EnsemblMetazoa" id="G3719.1">
    <property type="protein sequence ID" value="G3719.1:cds"/>
    <property type="gene ID" value="G3719"/>
</dbReference>
<feature type="compositionally biased region" description="Polar residues" evidence="5">
    <location>
        <begin position="107"/>
        <end position="117"/>
    </location>
</feature>
<evidence type="ECO:0000256" key="1">
    <source>
        <dbReference type="ARBA" id="ARBA00022723"/>
    </source>
</evidence>
<keyword evidence="3" id="KW-0862">Zinc</keyword>
<organism evidence="7 8">
    <name type="scientific">Magallana gigas</name>
    <name type="common">Pacific oyster</name>
    <name type="synonym">Crassostrea gigas</name>
    <dbReference type="NCBI Taxonomy" id="29159"/>
    <lineage>
        <taxon>Eukaryota</taxon>
        <taxon>Metazoa</taxon>
        <taxon>Spiralia</taxon>
        <taxon>Lophotrochozoa</taxon>
        <taxon>Mollusca</taxon>
        <taxon>Bivalvia</taxon>
        <taxon>Autobranchia</taxon>
        <taxon>Pteriomorphia</taxon>
        <taxon>Ostreida</taxon>
        <taxon>Ostreoidea</taxon>
        <taxon>Ostreidae</taxon>
        <taxon>Magallana</taxon>
    </lineage>
</organism>
<dbReference type="Proteomes" id="UP000005408">
    <property type="component" value="Unassembled WGS sequence"/>
</dbReference>
<protein>
    <recommendedName>
        <fullName evidence="6">CXXC-type domain-containing protein</fullName>
    </recommendedName>
</protein>
<dbReference type="EnsemblMetazoa" id="G3719.6">
    <property type="protein sequence ID" value="G3719.6:cds"/>
    <property type="gene ID" value="G3719"/>
</dbReference>
<dbReference type="GO" id="GO:0003677">
    <property type="term" value="F:DNA binding"/>
    <property type="evidence" value="ECO:0007669"/>
    <property type="project" value="InterPro"/>
</dbReference>
<evidence type="ECO:0000256" key="2">
    <source>
        <dbReference type="ARBA" id="ARBA00022771"/>
    </source>
</evidence>
<feature type="compositionally biased region" description="Low complexity" evidence="5">
    <location>
        <begin position="840"/>
        <end position="864"/>
    </location>
</feature>
<feature type="region of interest" description="Disordered" evidence="5">
    <location>
        <begin position="228"/>
        <end position="253"/>
    </location>
</feature>
<dbReference type="EnsemblMetazoa" id="G3719.4">
    <property type="protein sequence ID" value="G3719.4:cds"/>
    <property type="gene ID" value="G3719"/>
</dbReference>
<feature type="region of interest" description="Disordered" evidence="5">
    <location>
        <begin position="182"/>
        <end position="209"/>
    </location>
</feature>
<feature type="region of interest" description="Disordered" evidence="5">
    <location>
        <begin position="835"/>
        <end position="1016"/>
    </location>
</feature>
<feature type="region of interest" description="Disordered" evidence="5">
    <location>
        <begin position="298"/>
        <end position="319"/>
    </location>
</feature>
<keyword evidence="1" id="KW-0479">Metal-binding</keyword>
<dbReference type="InterPro" id="IPR002857">
    <property type="entry name" value="Znf_CXXC"/>
</dbReference>
<feature type="domain" description="CXXC-type" evidence="6">
    <location>
        <begin position="2"/>
        <end position="48"/>
    </location>
</feature>
<name>A0A8W8MS68_MAGGI</name>
<feature type="region of interest" description="Disordered" evidence="5">
    <location>
        <begin position="103"/>
        <end position="130"/>
    </location>
</feature>
<dbReference type="GO" id="GO:0008270">
    <property type="term" value="F:zinc ion binding"/>
    <property type="evidence" value="ECO:0007669"/>
    <property type="project" value="UniProtKB-KW"/>
</dbReference>
<feature type="compositionally biased region" description="Basic residues" evidence="5">
    <location>
        <begin position="200"/>
        <end position="209"/>
    </location>
</feature>
<dbReference type="Pfam" id="PF02008">
    <property type="entry name" value="zf-CXXC"/>
    <property type="match status" value="1"/>
</dbReference>
<dbReference type="EnsemblMetazoa" id="G3719.5">
    <property type="protein sequence ID" value="G3719.5:cds"/>
    <property type="gene ID" value="G3719"/>
</dbReference>
<feature type="compositionally biased region" description="Polar residues" evidence="5">
    <location>
        <begin position="866"/>
        <end position="878"/>
    </location>
</feature>
<feature type="compositionally biased region" description="Basic and acidic residues" evidence="5">
    <location>
        <begin position="993"/>
        <end position="1005"/>
    </location>
</feature>
<feature type="compositionally biased region" description="Polar residues" evidence="5">
    <location>
        <begin position="511"/>
        <end position="529"/>
    </location>
</feature>
<feature type="region of interest" description="Disordered" evidence="5">
    <location>
        <begin position="466"/>
        <end position="489"/>
    </location>
</feature>
<keyword evidence="8" id="KW-1185">Reference proteome</keyword>
<feature type="region of interest" description="Disordered" evidence="5">
    <location>
        <begin position="501"/>
        <end position="547"/>
    </location>
</feature>
<feature type="compositionally biased region" description="Basic residues" evidence="5">
    <location>
        <begin position="306"/>
        <end position="319"/>
    </location>
</feature>
<evidence type="ECO:0000256" key="5">
    <source>
        <dbReference type="SAM" id="MobiDB-lite"/>
    </source>
</evidence>
<keyword evidence="2 4" id="KW-0863">Zinc-finger</keyword>
<sequence length="1016" mass="112764">MSRVKKRRCHNCEGCLTSNCGECTFCKDKPQFGGKNSKKQCCIKKRCLNPVFASTDTPFKPGFVLYSNIRKHIPKAYVMIRNILDKDMLSRFRIQVPTDDKKDVIQETETTQNATDSTKQKSDRPQRKRKVNLNYINPAQYVPTLKAPRRGASMNEDPLKDVAVERLVEHLEHQNVKDVHSVRTTNQKRHEKEAAPTHARPQRARTKKKKLRPYEYLKYLPAKCENFGGDAYPGPPSLSHHDSESTESGDENCSLDEFGPPVLEPCKNEKEAVKLSFSGRHCKPNGTYSREYYTDLSKLPNLNNKPRPRRSTPKKKLDRHSKIIEEKISPFSVAVKKEPGIVNRAENYGSLSVKKELKVKQAGDSNAFVIASCKNDQKPVSKDIETSLNTFMENTEKDKQMNQLKDRIPVCQDKIMKTVKELAKEKKFVKFFQLSVGNKLIFIPTDGSTVIPKAYVMDKVSDASKTAKPSVTMETPVIKSEPVDDTDGDLLPKITSVFSLSSDAEKDSPQESDSFSNVQETKPLNTAAQGVSEEKRPTAVMPSPENSCAQKLKSLINPEMFSRHSIDEDDKVLQSLLRDTVTKIFSHQQTTATTSCQSGNAKNSAELASKLQKKKEEDNANVRVTTIQHAPHSKLTHFTDNTKRPAITVIPDLGKLKSIDKMTSKSQPHLAQSRNQTLSQPSPIYITNKVQTSMPQSHSQTLSQPGPVYMTMSSAPQHKILILPKTSSSNNTNTRVVGSSSQSIPKLQSLLPTSKYQFVVHKSATPTISAALKSTEPGLMYTGIHGNNSGEGVSRSPATPLLLFPNISSKTVPVFSNNTTSRIINLNPPIAPPASPPEITPMTSNTGISSGSSSIQSSSTTKKQVIVTSRAPNVVNRTPPSPGRKDKTVCAEVKNKHSRDVADSSLPTTGGFGHEWVTVKSEPGDDHEFEASILTTIKKEKTSESESESEEESHETNRSSTRQGTPQLPAHPVTSVNAGETDTEERIRRLRERMRAQQEECENLKKSLLNESEDVS</sequence>
<feature type="compositionally biased region" description="Basic and acidic residues" evidence="5">
    <location>
        <begin position="883"/>
        <end position="902"/>
    </location>
</feature>
<reference evidence="7" key="1">
    <citation type="submission" date="2022-08" db="UniProtKB">
        <authorList>
            <consortium name="EnsemblMetazoa"/>
        </authorList>
    </citation>
    <scope>IDENTIFICATION</scope>
    <source>
        <strain evidence="7">05x7-T-G4-1.051#20</strain>
    </source>
</reference>
<dbReference type="AlphaFoldDB" id="A0A8W8MS68"/>
<proteinExistence type="predicted"/>
<dbReference type="PROSITE" id="PS51058">
    <property type="entry name" value="ZF_CXXC"/>
    <property type="match status" value="1"/>
</dbReference>
<evidence type="ECO:0000313" key="7">
    <source>
        <dbReference type="EnsemblMetazoa" id="G3719.4:cds"/>
    </source>
</evidence>
<evidence type="ECO:0000256" key="3">
    <source>
        <dbReference type="ARBA" id="ARBA00022833"/>
    </source>
</evidence>
<evidence type="ECO:0000256" key="4">
    <source>
        <dbReference type="PROSITE-ProRule" id="PRU00509"/>
    </source>
</evidence>
<evidence type="ECO:0000313" key="8">
    <source>
        <dbReference type="Proteomes" id="UP000005408"/>
    </source>
</evidence>